<dbReference type="GO" id="GO:0005524">
    <property type="term" value="F:ATP binding"/>
    <property type="evidence" value="ECO:0007669"/>
    <property type="project" value="UniProtKB-KW"/>
</dbReference>
<proteinExistence type="inferred from homology"/>
<organism evidence="10 11">
    <name type="scientific">Vitreoscilla massiliensis</name>
    <dbReference type="NCBI Taxonomy" id="1689272"/>
    <lineage>
        <taxon>Bacteria</taxon>
        <taxon>Pseudomonadati</taxon>
        <taxon>Pseudomonadota</taxon>
        <taxon>Betaproteobacteria</taxon>
        <taxon>Neisseriales</taxon>
        <taxon>Neisseriaceae</taxon>
        <taxon>Vitreoscilla</taxon>
    </lineage>
</organism>
<dbReference type="InterPro" id="IPR017871">
    <property type="entry name" value="ABC_transporter-like_CS"/>
</dbReference>
<evidence type="ECO:0000256" key="6">
    <source>
        <dbReference type="ARBA" id="ARBA00022840"/>
    </source>
</evidence>
<keyword evidence="8" id="KW-0472">Membrane</keyword>
<dbReference type="Pfam" id="PF00005">
    <property type="entry name" value="ABC_tran"/>
    <property type="match status" value="1"/>
</dbReference>
<evidence type="ECO:0000256" key="4">
    <source>
        <dbReference type="ARBA" id="ARBA00022519"/>
    </source>
</evidence>
<evidence type="ECO:0000256" key="5">
    <source>
        <dbReference type="ARBA" id="ARBA00022741"/>
    </source>
</evidence>
<evidence type="ECO:0000256" key="7">
    <source>
        <dbReference type="ARBA" id="ARBA00022967"/>
    </source>
</evidence>
<reference evidence="10 11" key="1">
    <citation type="journal article" date="2022" name="Res Sq">
        <title>Evolution of multicellular longitudinally dividing oral cavity symbionts (Neisseriaceae).</title>
        <authorList>
            <person name="Nyongesa S."/>
            <person name="Weber P."/>
            <person name="Bernet E."/>
            <person name="Pullido F."/>
            <person name="Nieckarz M."/>
            <person name="Delaby M."/>
            <person name="Nieves C."/>
            <person name="Viehboeck T."/>
            <person name="Krause N."/>
            <person name="Rivera-Millot A."/>
            <person name="Nakamura A."/>
            <person name="Vischer N."/>
            <person name="VanNieuwenhze M."/>
            <person name="Brun Y."/>
            <person name="Cava F."/>
            <person name="Bulgheresi S."/>
            <person name="Veyrier F."/>
        </authorList>
    </citation>
    <scope>NUCLEOTIDE SEQUENCE [LARGE SCALE GENOMIC DNA]</scope>
    <source>
        <strain evidence="10 11">SN4</strain>
    </source>
</reference>
<dbReference type="PROSITE" id="PS50893">
    <property type="entry name" value="ABC_TRANSPORTER_2"/>
    <property type="match status" value="1"/>
</dbReference>
<dbReference type="CDD" id="cd03293">
    <property type="entry name" value="ABC_NrtD_SsuB_transporters"/>
    <property type="match status" value="1"/>
</dbReference>
<dbReference type="InterPro" id="IPR003593">
    <property type="entry name" value="AAA+_ATPase"/>
</dbReference>
<evidence type="ECO:0000313" key="11">
    <source>
        <dbReference type="Proteomes" id="UP000832011"/>
    </source>
</evidence>
<dbReference type="SMART" id="SM00382">
    <property type="entry name" value="AAA"/>
    <property type="match status" value="1"/>
</dbReference>
<dbReference type="PANTHER" id="PTHR42788">
    <property type="entry name" value="TAURINE IMPORT ATP-BINDING PROTEIN-RELATED"/>
    <property type="match status" value="1"/>
</dbReference>
<evidence type="ECO:0000256" key="3">
    <source>
        <dbReference type="ARBA" id="ARBA00022475"/>
    </source>
</evidence>
<evidence type="ECO:0000256" key="8">
    <source>
        <dbReference type="ARBA" id="ARBA00023136"/>
    </source>
</evidence>
<dbReference type="SUPFAM" id="SSF52540">
    <property type="entry name" value="P-loop containing nucleoside triphosphate hydrolases"/>
    <property type="match status" value="1"/>
</dbReference>
<evidence type="ECO:0000313" key="10">
    <source>
        <dbReference type="EMBL" id="UOO91222.1"/>
    </source>
</evidence>
<keyword evidence="7" id="KW-1278">Translocase</keyword>
<comment type="similarity">
    <text evidence="1">Belongs to the ABC transporter superfamily.</text>
</comment>
<evidence type="ECO:0000256" key="2">
    <source>
        <dbReference type="ARBA" id="ARBA00022448"/>
    </source>
</evidence>
<dbReference type="Gene3D" id="3.40.50.300">
    <property type="entry name" value="P-loop containing nucleotide triphosphate hydrolases"/>
    <property type="match status" value="1"/>
</dbReference>
<dbReference type="PROSITE" id="PS00211">
    <property type="entry name" value="ABC_TRANSPORTER_1"/>
    <property type="match status" value="1"/>
</dbReference>
<dbReference type="EMBL" id="CP091511">
    <property type="protein sequence ID" value="UOO91222.1"/>
    <property type="molecule type" value="Genomic_DNA"/>
</dbReference>
<feature type="domain" description="ABC transporter" evidence="9">
    <location>
        <begin position="6"/>
        <end position="233"/>
    </location>
</feature>
<dbReference type="InterPro" id="IPR027417">
    <property type="entry name" value="P-loop_NTPase"/>
</dbReference>
<dbReference type="InterPro" id="IPR050166">
    <property type="entry name" value="ABC_transporter_ATP-bind"/>
</dbReference>
<dbReference type="PANTHER" id="PTHR42788:SF18">
    <property type="entry name" value="TAURINE IMPORT ATP-BINDING PROTEIN TAUB"/>
    <property type="match status" value="1"/>
</dbReference>
<keyword evidence="3" id="KW-1003">Cell membrane</keyword>
<sequence>MSDLSLQQVSVQYEGQAAPTLQNISLNIPHDGITVILGPSGCGKTTLLNVLAGFVPINAGEVRDGDKYINAPAADRTVVFQDDALMPWLNVQENVELGLKIQNVPAQQRSAIAKQVLQQVNLSGAEEKQIWELSGGMRQRVGIARALAVRSKYLLMDEPFGALDAFTREQMQDLVLDLWQQNQTGFFLITHDIEEALVLATQLVLMAPFPGRIIDEIEPPFSRQRRAGKSFRQIKSDSAFIDMREYLFTRLNAQDPALYEVSI</sequence>
<name>A0ABY4E634_9NEIS</name>
<keyword evidence="5" id="KW-0547">Nucleotide-binding</keyword>
<keyword evidence="11" id="KW-1185">Reference proteome</keyword>
<evidence type="ECO:0000259" key="9">
    <source>
        <dbReference type="PROSITE" id="PS50893"/>
    </source>
</evidence>
<keyword evidence="2" id="KW-0813">Transport</keyword>
<keyword evidence="4" id="KW-0997">Cell inner membrane</keyword>
<evidence type="ECO:0000256" key="1">
    <source>
        <dbReference type="ARBA" id="ARBA00005417"/>
    </source>
</evidence>
<keyword evidence="6 10" id="KW-0067">ATP-binding</keyword>
<dbReference type="Proteomes" id="UP000832011">
    <property type="component" value="Chromosome"/>
</dbReference>
<accession>A0ABY4E634</accession>
<protein>
    <submittedName>
        <fullName evidence="10">ATP-binding cassette domain-containing protein</fullName>
    </submittedName>
</protein>
<dbReference type="InterPro" id="IPR003439">
    <property type="entry name" value="ABC_transporter-like_ATP-bd"/>
</dbReference>
<gene>
    <name evidence="10" type="ORF">LVJ82_03510</name>
</gene>